<dbReference type="AlphaFoldDB" id="A0AA41UDB6"/>
<comment type="caution">
    <text evidence="1">The sequence shown here is derived from an EMBL/GenBank/DDBJ whole genome shotgun (WGS) entry which is preliminary data.</text>
</comment>
<sequence length="143" mass="15864">MSEESVIAEIHKLIDEKLASGVVVHVDWIAHGIMQKKGEIEGENAEFYRVCTHRQISQIAKRAIGKYQPKHQTDPQLVMEGFEHLSKAYPMTRGGDLVLVPITLCTDAELEARAADLVKMAKGSLAHAKEIRAYVSSRVRTAA</sequence>
<evidence type="ECO:0000313" key="1">
    <source>
        <dbReference type="EMBL" id="MCI0129235.1"/>
    </source>
</evidence>
<name>A0AA41UDB6_9HYPH</name>
<dbReference type="RefSeq" id="WP_281737176.1">
    <property type="nucleotide sequence ID" value="NZ_JAKETQ010000004.1"/>
</dbReference>
<organism evidence="1 2">
    <name type="scientific">Paradevosia shaoguanensis</name>
    <dbReference type="NCBI Taxonomy" id="1335043"/>
    <lineage>
        <taxon>Bacteria</taxon>
        <taxon>Pseudomonadati</taxon>
        <taxon>Pseudomonadota</taxon>
        <taxon>Alphaproteobacteria</taxon>
        <taxon>Hyphomicrobiales</taxon>
        <taxon>Devosiaceae</taxon>
        <taxon>Paradevosia</taxon>
    </lineage>
</organism>
<dbReference type="EMBL" id="JALAZD010000004">
    <property type="protein sequence ID" value="MCI0129235.1"/>
    <property type="molecule type" value="Genomic_DNA"/>
</dbReference>
<gene>
    <name evidence="1" type="ORF">ML536_20575</name>
</gene>
<reference evidence="1" key="1">
    <citation type="submission" date="2022-03" db="EMBL/GenBank/DDBJ databases">
        <title>The complete genome sequence of a Methyloterrigena soli.</title>
        <authorList>
            <person name="Zi Z."/>
        </authorList>
    </citation>
    <scope>NUCLEOTIDE SEQUENCE</scope>
    <source>
        <strain evidence="1">M48</strain>
    </source>
</reference>
<dbReference type="Proteomes" id="UP001156140">
    <property type="component" value="Unassembled WGS sequence"/>
</dbReference>
<evidence type="ECO:0000313" key="2">
    <source>
        <dbReference type="Proteomes" id="UP001156140"/>
    </source>
</evidence>
<keyword evidence="2" id="KW-1185">Reference proteome</keyword>
<accession>A0AA41UDB6</accession>
<proteinExistence type="predicted"/>
<protein>
    <submittedName>
        <fullName evidence="1">Uncharacterized protein</fullName>
    </submittedName>
</protein>